<dbReference type="SMART" id="SM00463">
    <property type="entry name" value="SMR"/>
    <property type="match status" value="1"/>
</dbReference>
<sequence length="490" mass="54982">MVVGILTLTIPSSWNHHRRHCLRPTPPLIKCESGGVPLTKQAHRFFSSLTSTAAVDDLATANRLIKKFVASSPKSIALNALSHLLSPRNSHPHLSAIAFPLVADLVPLLDIQGKHDESQALISQVVSKIKFKERDLVQFYCNLIESCSKHESKQGFNDAYGYLSELVNNSSSMYVKKQGFKSMVSSLCEMGQPNEAENVVEDMIKNGVKPSLFELRFVLYGYGKMGFFEDMERMVKKMEIEGFGVDTISSNMILSSYGAYNALPKMVPWLQKMKALEIPFSIRTYNCVLNSCPMIMSFVRGSGGFPVSVSELVNVLDEAEALLVKELVESSSVLDEAMEWDDLELKLDLHGMHSGSAYLIMLQWIKEMKSRFRVEECVVPAQIIAMEWDDLELKLDLHGMHSGSAYLIMLQWIEEMKSRFRVEECVVPAQITVVCGTGKHSSVRGESPVKTLIKAMMVQMKSPMRIDRKNIGCFIAKGQVVRNWLIQSLD</sequence>
<dbReference type="Gene3D" id="3.30.1370.110">
    <property type="match status" value="1"/>
</dbReference>
<keyword evidence="2" id="KW-0677">Repeat</keyword>
<dbReference type="PANTHER" id="PTHR47447">
    <property type="entry name" value="OS03G0856100 PROTEIN"/>
    <property type="match status" value="1"/>
</dbReference>
<dbReference type="Proteomes" id="UP000239757">
    <property type="component" value="Unassembled WGS sequence"/>
</dbReference>
<dbReference type="InterPro" id="IPR002625">
    <property type="entry name" value="Smr_dom"/>
</dbReference>
<evidence type="ECO:0000313" key="5">
    <source>
        <dbReference type="EMBL" id="PPS08741.1"/>
    </source>
</evidence>
<dbReference type="Gene3D" id="1.25.40.10">
    <property type="entry name" value="Tetratricopeptide repeat domain"/>
    <property type="match status" value="2"/>
</dbReference>
<organism evidence="5 6">
    <name type="scientific">Gossypium barbadense</name>
    <name type="common">Sea Island cotton</name>
    <name type="synonym">Hibiscus barbadensis</name>
    <dbReference type="NCBI Taxonomy" id="3634"/>
    <lineage>
        <taxon>Eukaryota</taxon>
        <taxon>Viridiplantae</taxon>
        <taxon>Streptophyta</taxon>
        <taxon>Embryophyta</taxon>
        <taxon>Tracheophyta</taxon>
        <taxon>Spermatophyta</taxon>
        <taxon>Magnoliopsida</taxon>
        <taxon>eudicotyledons</taxon>
        <taxon>Gunneridae</taxon>
        <taxon>Pentapetalae</taxon>
        <taxon>rosids</taxon>
        <taxon>malvids</taxon>
        <taxon>Malvales</taxon>
        <taxon>Malvaceae</taxon>
        <taxon>Malvoideae</taxon>
        <taxon>Gossypium</taxon>
    </lineage>
</organism>
<evidence type="ECO:0000259" key="4">
    <source>
        <dbReference type="PROSITE" id="PS50828"/>
    </source>
</evidence>
<dbReference type="EMBL" id="KZ663962">
    <property type="protein sequence ID" value="PPS08741.1"/>
    <property type="molecule type" value="Genomic_DNA"/>
</dbReference>
<dbReference type="PROSITE" id="PS50828">
    <property type="entry name" value="SMR"/>
    <property type="match status" value="1"/>
</dbReference>
<dbReference type="NCBIfam" id="TIGR00756">
    <property type="entry name" value="PPR"/>
    <property type="match status" value="1"/>
</dbReference>
<dbReference type="SUPFAM" id="SSF160443">
    <property type="entry name" value="SMR domain-like"/>
    <property type="match status" value="1"/>
</dbReference>
<feature type="repeat" description="PPR" evidence="3">
    <location>
        <begin position="176"/>
        <end position="210"/>
    </location>
</feature>
<name>A0A2P5XZK9_GOSBA</name>
<evidence type="ECO:0000256" key="3">
    <source>
        <dbReference type="PROSITE-ProRule" id="PRU00708"/>
    </source>
</evidence>
<dbReference type="InterPro" id="IPR011990">
    <property type="entry name" value="TPR-like_helical_dom_sf"/>
</dbReference>
<gene>
    <name evidence="5" type="ORF">GOBAR_AA11925</name>
</gene>
<feature type="domain" description="Smr" evidence="4">
    <location>
        <begin position="395"/>
        <end position="485"/>
    </location>
</feature>
<reference evidence="5 6" key="1">
    <citation type="submission" date="2015-01" db="EMBL/GenBank/DDBJ databases">
        <title>Genome of allotetraploid Gossypium barbadense reveals genomic plasticity and fiber elongation in cotton evolution.</title>
        <authorList>
            <person name="Chen X."/>
            <person name="Liu X."/>
            <person name="Zhao B."/>
            <person name="Zheng H."/>
            <person name="Hu Y."/>
            <person name="Lu G."/>
            <person name="Yang C."/>
            <person name="Chen J."/>
            <person name="Shan C."/>
            <person name="Zhang L."/>
            <person name="Zhou Y."/>
            <person name="Wang L."/>
            <person name="Guo W."/>
            <person name="Bai Y."/>
            <person name="Ruan J."/>
            <person name="Shangguan X."/>
            <person name="Mao Y."/>
            <person name="Jiang J."/>
            <person name="Zhu Y."/>
            <person name="Lei J."/>
            <person name="Kang H."/>
            <person name="Chen S."/>
            <person name="He X."/>
            <person name="Wang R."/>
            <person name="Wang Y."/>
            <person name="Chen J."/>
            <person name="Wang L."/>
            <person name="Yu S."/>
            <person name="Wang B."/>
            <person name="Wei J."/>
            <person name="Song S."/>
            <person name="Lu X."/>
            <person name="Gao Z."/>
            <person name="Gu W."/>
            <person name="Deng X."/>
            <person name="Ma D."/>
            <person name="Wang S."/>
            <person name="Liang W."/>
            <person name="Fang L."/>
            <person name="Cai C."/>
            <person name="Zhu X."/>
            <person name="Zhou B."/>
            <person name="Zhang Y."/>
            <person name="Chen Z."/>
            <person name="Xu S."/>
            <person name="Zhu R."/>
            <person name="Wang S."/>
            <person name="Zhang T."/>
            <person name="Zhao G."/>
        </authorList>
    </citation>
    <scope>NUCLEOTIDE SEQUENCE [LARGE SCALE GENOMIC DNA]</scope>
    <source>
        <strain evidence="6">cv. Xinhai21</strain>
        <tissue evidence="5">Leaf</tissue>
    </source>
</reference>
<comment type="similarity">
    <text evidence="1">Belongs to the PPR family. P subfamily.</text>
</comment>
<evidence type="ECO:0000256" key="2">
    <source>
        <dbReference type="ARBA" id="ARBA00022737"/>
    </source>
</evidence>
<proteinExistence type="inferred from homology"/>
<dbReference type="OrthoDB" id="1931748at2759"/>
<dbReference type="InterPro" id="IPR002885">
    <property type="entry name" value="PPR_rpt"/>
</dbReference>
<evidence type="ECO:0000313" key="6">
    <source>
        <dbReference type="Proteomes" id="UP000239757"/>
    </source>
</evidence>
<evidence type="ECO:0000256" key="1">
    <source>
        <dbReference type="ARBA" id="ARBA00007626"/>
    </source>
</evidence>
<protein>
    <recommendedName>
        <fullName evidence="4">Smr domain-containing protein</fullName>
    </recommendedName>
</protein>
<dbReference type="PROSITE" id="PS51375">
    <property type="entry name" value="PPR"/>
    <property type="match status" value="1"/>
</dbReference>
<dbReference type="AlphaFoldDB" id="A0A2P5XZK9"/>
<dbReference type="PANTHER" id="PTHR47447:SF15">
    <property type="entry name" value="OS02G0120000 PROTEIN"/>
    <property type="match status" value="1"/>
</dbReference>
<accession>A0A2P5XZK9</accession>
<dbReference type="InterPro" id="IPR036063">
    <property type="entry name" value="Smr_dom_sf"/>
</dbReference>